<keyword evidence="2" id="KW-0539">Nucleus</keyword>
<proteinExistence type="predicted"/>
<name>A0AA88VAL7_9ASTE</name>
<feature type="region of interest" description="Disordered" evidence="3">
    <location>
        <begin position="1"/>
        <end position="20"/>
    </location>
</feature>
<evidence type="ECO:0000313" key="5">
    <source>
        <dbReference type="EMBL" id="KAK3005112.1"/>
    </source>
</evidence>
<reference evidence="5" key="1">
    <citation type="submission" date="2022-12" db="EMBL/GenBank/DDBJ databases">
        <title>Draft genome assemblies for two species of Escallonia (Escalloniales).</title>
        <authorList>
            <person name="Chanderbali A."/>
            <person name="Dervinis C."/>
            <person name="Anghel I."/>
            <person name="Soltis D."/>
            <person name="Soltis P."/>
            <person name="Zapata F."/>
        </authorList>
    </citation>
    <scope>NUCLEOTIDE SEQUENCE</scope>
    <source>
        <strain evidence="5">UCBG64.0493</strain>
        <tissue evidence="5">Leaf</tissue>
    </source>
</reference>
<feature type="domain" description="HMG box" evidence="4">
    <location>
        <begin position="171"/>
        <end position="223"/>
    </location>
</feature>
<dbReference type="Pfam" id="PF09011">
    <property type="entry name" value="HMG_box_2"/>
    <property type="match status" value="1"/>
</dbReference>
<accession>A0AA88VAL7</accession>
<feature type="DNA-binding region" description="HMG box" evidence="2">
    <location>
        <begin position="171"/>
        <end position="223"/>
    </location>
</feature>
<dbReference type="AlphaFoldDB" id="A0AA88VAL7"/>
<dbReference type="Gene3D" id="1.10.30.10">
    <property type="entry name" value="High mobility group box domain"/>
    <property type="match status" value="1"/>
</dbReference>
<comment type="caution">
    <text evidence="5">The sequence shown here is derived from an EMBL/GenBank/DDBJ whole genome shotgun (WGS) entry which is preliminary data.</text>
</comment>
<evidence type="ECO:0000256" key="2">
    <source>
        <dbReference type="PROSITE-ProRule" id="PRU00267"/>
    </source>
</evidence>
<keyword evidence="1 2" id="KW-0238">DNA-binding</keyword>
<organism evidence="5 6">
    <name type="scientific">Escallonia herrerae</name>
    <dbReference type="NCBI Taxonomy" id="1293975"/>
    <lineage>
        <taxon>Eukaryota</taxon>
        <taxon>Viridiplantae</taxon>
        <taxon>Streptophyta</taxon>
        <taxon>Embryophyta</taxon>
        <taxon>Tracheophyta</taxon>
        <taxon>Spermatophyta</taxon>
        <taxon>Magnoliopsida</taxon>
        <taxon>eudicotyledons</taxon>
        <taxon>Gunneridae</taxon>
        <taxon>Pentapetalae</taxon>
        <taxon>asterids</taxon>
        <taxon>campanulids</taxon>
        <taxon>Escalloniales</taxon>
        <taxon>Escalloniaceae</taxon>
        <taxon>Escallonia</taxon>
    </lineage>
</organism>
<protein>
    <recommendedName>
        <fullName evidence="4">HMG box domain-containing protein</fullName>
    </recommendedName>
</protein>
<dbReference type="SMART" id="SM00398">
    <property type="entry name" value="HMG"/>
    <property type="match status" value="1"/>
</dbReference>
<dbReference type="CDD" id="cd00084">
    <property type="entry name" value="HMG-box_SF"/>
    <property type="match status" value="1"/>
</dbReference>
<keyword evidence="6" id="KW-1185">Reference proteome</keyword>
<dbReference type="GO" id="GO:0003677">
    <property type="term" value="F:DNA binding"/>
    <property type="evidence" value="ECO:0007669"/>
    <property type="project" value="UniProtKB-UniRule"/>
</dbReference>
<evidence type="ECO:0000256" key="3">
    <source>
        <dbReference type="SAM" id="MobiDB-lite"/>
    </source>
</evidence>
<sequence length="341" mass="37955">MADSHLREITHNSTPSPSIPLQLSGFLSGDTIQVQGDAQNVQFSLQFNIHNKHGSGNQFSLPPAITPQNQTCPISGSSSFMTPITAHAEGHQNPDQDPVSHAIDWIPSTQECTSTEKGTILTRLRSGVLSPVTYFPPRSIGNSQPWRKEPRRTERKRKDVLKRVLKRHRFPIRPCSSYSLFVMTTWDELKCASFGERSKKLGEMWCNLSHSERKVFEDMAVKDLASVEEVSLVRGTEDSGNSSCTDGPHPKYAFYHHGPLPSAAALDRLRQTLTRRRRRRILTMAIRGRVVVRRRRGRVVAVGGGGVRRRRRLLEAAGVGCDESNGVAQGAAYGLGARREL</sequence>
<feature type="compositionally biased region" description="Polar residues" evidence="3">
    <location>
        <begin position="11"/>
        <end position="20"/>
    </location>
</feature>
<dbReference type="InterPro" id="IPR050342">
    <property type="entry name" value="HMGB"/>
</dbReference>
<dbReference type="PROSITE" id="PS50118">
    <property type="entry name" value="HMG_BOX_2"/>
    <property type="match status" value="1"/>
</dbReference>
<dbReference type="SUPFAM" id="SSF47095">
    <property type="entry name" value="HMG-box"/>
    <property type="match status" value="1"/>
</dbReference>
<dbReference type="EMBL" id="JAVXUP010002169">
    <property type="protein sequence ID" value="KAK3005112.1"/>
    <property type="molecule type" value="Genomic_DNA"/>
</dbReference>
<dbReference type="Proteomes" id="UP001188597">
    <property type="component" value="Unassembled WGS sequence"/>
</dbReference>
<dbReference type="GO" id="GO:0005634">
    <property type="term" value="C:nucleus"/>
    <property type="evidence" value="ECO:0007669"/>
    <property type="project" value="UniProtKB-UniRule"/>
</dbReference>
<dbReference type="PANTHER" id="PTHR48112">
    <property type="entry name" value="HIGH MOBILITY GROUP PROTEIN DSP1"/>
    <property type="match status" value="1"/>
</dbReference>
<evidence type="ECO:0000256" key="1">
    <source>
        <dbReference type="ARBA" id="ARBA00023125"/>
    </source>
</evidence>
<gene>
    <name evidence="5" type="ORF">RJ639_016529</name>
</gene>
<evidence type="ECO:0000313" key="6">
    <source>
        <dbReference type="Proteomes" id="UP001188597"/>
    </source>
</evidence>
<evidence type="ECO:0000259" key="4">
    <source>
        <dbReference type="PROSITE" id="PS50118"/>
    </source>
</evidence>
<dbReference type="InterPro" id="IPR036910">
    <property type="entry name" value="HMG_box_dom_sf"/>
</dbReference>
<feature type="compositionally biased region" description="Basic and acidic residues" evidence="3">
    <location>
        <begin position="1"/>
        <end position="10"/>
    </location>
</feature>
<dbReference type="InterPro" id="IPR009071">
    <property type="entry name" value="HMG_box_dom"/>
</dbReference>